<keyword evidence="4" id="KW-0653">Protein transport</keyword>
<dbReference type="PIRSF" id="PIRSF037091">
    <property type="entry name" value="AP2_complex_alpha"/>
    <property type="match status" value="1"/>
</dbReference>
<dbReference type="SUPFAM" id="SSF49348">
    <property type="entry name" value="Clathrin adaptor appendage domain"/>
    <property type="match status" value="1"/>
</dbReference>
<name>A0A9P8FJX8_AURME</name>
<dbReference type="InterPro" id="IPR016024">
    <property type="entry name" value="ARM-type_fold"/>
</dbReference>
<evidence type="ECO:0000256" key="6">
    <source>
        <dbReference type="ARBA" id="ARBA00023176"/>
    </source>
</evidence>
<dbReference type="InterPro" id="IPR017104">
    <property type="entry name" value="AP2_complex_asu"/>
</dbReference>
<keyword evidence="6" id="KW-0168">Coated pit</keyword>
<dbReference type="GO" id="GO:0035615">
    <property type="term" value="F:clathrin adaptor activity"/>
    <property type="evidence" value="ECO:0007669"/>
    <property type="project" value="InterPro"/>
</dbReference>
<evidence type="ECO:0000313" key="10">
    <source>
        <dbReference type="EMBL" id="KAG9662737.1"/>
    </source>
</evidence>
<keyword evidence="12" id="KW-1185">Reference proteome</keyword>
<dbReference type="Pfam" id="PF02883">
    <property type="entry name" value="Alpha_adaptinC2"/>
    <property type="match status" value="1"/>
</dbReference>
<comment type="subcellular location">
    <subcellularLocation>
        <location evidence="1">Membrane</location>
        <location evidence="1">Coated pit</location>
        <topology evidence="1">Peripheral membrane protein</topology>
        <orientation evidence="1">Cytoplasmic side</orientation>
    </subcellularLocation>
</comment>
<dbReference type="SUPFAM" id="SSF48371">
    <property type="entry name" value="ARM repeat"/>
    <property type="match status" value="1"/>
</dbReference>
<dbReference type="InterPro" id="IPR003164">
    <property type="entry name" value="Clathrin_a-adaptin_app_sub_C"/>
</dbReference>
<dbReference type="PANTHER" id="PTHR22780">
    <property type="entry name" value="ADAPTIN, ALPHA/GAMMA/EPSILON"/>
    <property type="match status" value="1"/>
</dbReference>
<proteinExistence type="predicted"/>
<dbReference type="Gene3D" id="1.25.10.10">
    <property type="entry name" value="Leucine-rich Repeat Variant"/>
    <property type="match status" value="1"/>
</dbReference>
<dbReference type="Pfam" id="PF02296">
    <property type="entry name" value="Alpha_adaptin_C"/>
    <property type="match status" value="1"/>
</dbReference>
<dbReference type="Gene3D" id="2.60.40.1230">
    <property type="match status" value="1"/>
</dbReference>
<dbReference type="Pfam" id="PF01602">
    <property type="entry name" value="Adaptin_N"/>
    <property type="match status" value="1"/>
</dbReference>
<dbReference type="InterPro" id="IPR009028">
    <property type="entry name" value="Coatomer/calthrin_app_sub_C"/>
</dbReference>
<feature type="binding site" evidence="7">
    <location>
        <begin position="67"/>
        <end position="71"/>
    </location>
    <ligand>
        <name>a 1,2-diacyl-sn-glycero-3-phospho-(1D-myo-inositol-3,4,5-trisphosphate)</name>
        <dbReference type="ChEBI" id="CHEBI:57836"/>
    </ligand>
</feature>
<reference evidence="11" key="1">
    <citation type="journal article" date="2021" name="J Fungi (Basel)">
        <title>Virulence traits and population genomics of the black yeast Aureobasidium melanogenum.</title>
        <authorList>
            <person name="Cernosa A."/>
            <person name="Sun X."/>
            <person name="Gostincar C."/>
            <person name="Fang C."/>
            <person name="Gunde-Cimerman N."/>
            <person name="Song Z."/>
        </authorList>
    </citation>
    <scope>NUCLEOTIDE SEQUENCE</scope>
    <source>
        <strain evidence="11">EXF-9298</strain>
        <strain evidence="10">EXF-9911</strain>
    </source>
</reference>
<feature type="domain" description="Clathrin adaptor alpha/beta/gamma-adaptin appendage Ig-like subdomain" evidence="9">
    <location>
        <begin position="712"/>
        <end position="823"/>
    </location>
</feature>
<dbReference type="SMART" id="SM00809">
    <property type="entry name" value="Alpha_adaptinC2"/>
    <property type="match status" value="1"/>
</dbReference>
<dbReference type="AlphaFoldDB" id="A0A9P8FJX8"/>
<feature type="binding site" evidence="7">
    <location>
        <position position="63"/>
    </location>
    <ligand>
        <name>a 1,2-diacyl-sn-glycero-3-phospho-(1D-myo-inositol-3,4,5-trisphosphate)</name>
        <dbReference type="ChEBI" id="CHEBI:57836"/>
    </ligand>
</feature>
<dbReference type="InterPro" id="IPR013041">
    <property type="entry name" value="Clathrin_app_Ig-like_sf"/>
</dbReference>
<dbReference type="GO" id="GO:0030122">
    <property type="term" value="C:AP-2 adaptor complex"/>
    <property type="evidence" value="ECO:0007669"/>
    <property type="project" value="InterPro"/>
</dbReference>
<evidence type="ECO:0000313" key="11">
    <source>
        <dbReference type="EMBL" id="KAG9974755.1"/>
    </source>
</evidence>
<dbReference type="InterPro" id="IPR011989">
    <property type="entry name" value="ARM-like"/>
</dbReference>
<dbReference type="InterPro" id="IPR012295">
    <property type="entry name" value="TBP_dom_sf"/>
</dbReference>
<keyword evidence="3" id="KW-0254">Endocytosis</keyword>
<dbReference type="InterPro" id="IPR002553">
    <property type="entry name" value="Clathrin/coatomer_adapt-like_N"/>
</dbReference>
<evidence type="ECO:0000259" key="9">
    <source>
        <dbReference type="SMART" id="SM00809"/>
    </source>
</evidence>
<keyword evidence="5" id="KW-0472">Membrane</keyword>
<organism evidence="11 12">
    <name type="scientific">Aureobasidium melanogenum</name>
    <name type="common">Aureobasidium pullulans var. melanogenum</name>
    <dbReference type="NCBI Taxonomy" id="46634"/>
    <lineage>
        <taxon>Eukaryota</taxon>
        <taxon>Fungi</taxon>
        <taxon>Dikarya</taxon>
        <taxon>Ascomycota</taxon>
        <taxon>Pezizomycotina</taxon>
        <taxon>Dothideomycetes</taxon>
        <taxon>Dothideomycetidae</taxon>
        <taxon>Dothideales</taxon>
        <taxon>Saccotheciaceae</taxon>
        <taxon>Aureobasidium</taxon>
    </lineage>
</organism>
<accession>A0A9P8FJX8</accession>
<evidence type="ECO:0000256" key="3">
    <source>
        <dbReference type="ARBA" id="ARBA00022583"/>
    </source>
</evidence>
<dbReference type="GO" id="GO:0072583">
    <property type="term" value="P:clathrin-dependent endocytosis"/>
    <property type="evidence" value="ECO:0007669"/>
    <property type="project" value="InterPro"/>
</dbReference>
<feature type="non-terminal residue" evidence="11">
    <location>
        <position position="1"/>
    </location>
</feature>
<evidence type="ECO:0000256" key="1">
    <source>
        <dbReference type="ARBA" id="ARBA00004277"/>
    </source>
</evidence>
<dbReference type="InterPro" id="IPR050840">
    <property type="entry name" value="Adaptor_Complx_Large_Subunit"/>
</dbReference>
<dbReference type="Proteomes" id="UP000729357">
    <property type="component" value="Unassembled WGS sequence"/>
</dbReference>
<dbReference type="InterPro" id="IPR008152">
    <property type="entry name" value="Clathrin_a/b/g-adaptin_app_Ig"/>
</dbReference>
<dbReference type="Gene3D" id="3.30.310.10">
    <property type="entry name" value="TATA-Binding Protein"/>
    <property type="match status" value="1"/>
</dbReference>
<dbReference type="OrthoDB" id="28053at2759"/>
<evidence type="ECO:0000313" key="12">
    <source>
        <dbReference type="Proteomes" id="UP000729357"/>
    </source>
</evidence>
<dbReference type="Proteomes" id="UP000779574">
    <property type="component" value="Unassembled WGS sequence"/>
</dbReference>
<protein>
    <submittedName>
        <fullName evidence="11">Adaptor protein complex AP-2 alpha subunit</fullName>
    </submittedName>
</protein>
<dbReference type="EMBL" id="JAHFXF010001818">
    <property type="protein sequence ID" value="KAG9662737.1"/>
    <property type="molecule type" value="Genomic_DNA"/>
</dbReference>
<evidence type="ECO:0000256" key="8">
    <source>
        <dbReference type="SAM" id="MobiDB-lite"/>
    </source>
</evidence>
<gene>
    <name evidence="10" type="ORF">KCU76_g19051</name>
    <name evidence="11" type="ORF">KCU98_g11784</name>
</gene>
<feature type="region of interest" description="Disordered" evidence="8">
    <location>
        <begin position="621"/>
        <end position="682"/>
    </location>
</feature>
<evidence type="ECO:0000256" key="7">
    <source>
        <dbReference type="PIRSR" id="PIRSR037091-1"/>
    </source>
</evidence>
<feature type="binding site" evidence="7">
    <location>
        <position position="54"/>
    </location>
    <ligand>
        <name>a 1,2-diacyl-sn-glycero-3-phospho-(1D-myo-inositol-3,4,5-trisphosphate)</name>
        <dbReference type="ChEBI" id="CHEBI:57836"/>
    </ligand>
</feature>
<reference evidence="11" key="2">
    <citation type="submission" date="2021-08" db="EMBL/GenBank/DDBJ databases">
        <authorList>
            <person name="Gostincar C."/>
            <person name="Sun X."/>
            <person name="Song Z."/>
            <person name="Gunde-Cimerman N."/>
        </authorList>
    </citation>
    <scope>NUCLEOTIDE SEQUENCE</scope>
    <source>
        <strain evidence="11">EXF-9298</strain>
        <strain evidence="10">EXF-9911</strain>
    </source>
</reference>
<dbReference type="EMBL" id="JAHFXS010001940">
    <property type="protein sequence ID" value="KAG9974755.1"/>
    <property type="molecule type" value="Genomic_DNA"/>
</dbReference>
<feature type="binding site" evidence="7">
    <location>
        <begin position="22"/>
        <end position="23"/>
    </location>
    <ligand>
        <name>a 1,2-diacyl-sn-glycero-3-phospho-(1D-myo-inositol-3,4,5-trisphosphate)</name>
        <dbReference type="ChEBI" id="CHEBI:57836"/>
    </ligand>
</feature>
<comment type="caution">
    <text evidence="11">The sequence shown here is derived from an EMBL/GenBank/DDBJ whole genome shotgun (WGS) entry which is preliminary data.</text>
</comment>
<evidence type="ECO:0000256" key="4">
    <source>
        <dbReference type="ARBA" id="ARBA00022927"/>
    </source>
</evidence>
<dbReference type="SUPFAM" id="SSF55711">
    <property type="entry name" value="Subdomain of clathrin and coatomer appendage domain"/>
    <property type="match status" value="1"/>
</dbReference>
<dbReference type="GO" id="GO:0006886">
    <property type="term" value="P:intracellular protein transport"/>
    <property type="evidence" value="ECO:0007669"/>
    <property type="project" value="InterPro"/>
</dbReference>
<keyword evidence="2" id="KW-0813">Transport</keyword>
<feature type="compositionally biased region" description="Polar residues" evidence="8">
    <location>
        <begin position="646"/>
        <end position="676"/>
    </location>
</feature>
<sequence length="953" mass="106610">MSSSGSGLFNRGGGSGNQNTMRGLVSFIADLRNARARELEEKRINKELANIRSKFKQGGLSGYDKKKYVCKLLYIYILGWNVDFGHLEAVNLVSATKYSEKQIGYLAVTLFLHEEHELLHLVVNSIRKDLADINELNNCLALHAIANVGGKEMGEALAFDVHRLLISPTSKPFVKKKAALTLLRLYRKAPSIVQAEWAERIISIMDDSDMGVALSVTSLVMKLAQDDPDQYKGSYVKAAQRLQKVVVEHECAGDYYYYKVPCPWIQVKLLRLMQYFPPSDDSHVRALIRESLQKIMDNAMEAPKNVQQNNAQNAVLFEAINLTIHLDTEQALMMQISSRLGKFIQSRETNVRYLGLEAMTHLAARSENLDPIKKHQSIIVGSLRDRDISVRRQGLDLLYSMCDTTNAKPIVGELLKYLQTADYAIREEMVLKIAILTEKYATDIQWYVDISLRLIAMAGDHVSDEVWQRIIMIVTNNDELQVYAASNILEYLRAEQCHEMLVKIGSYLLGEFGHLIADSPKCSPIEQFMALQSKFNGSSSSTRAMMLSAFIKFVNLFPEIKPQLLQAFKTYSHTLDSELQQRACEYLTLATMPTDDLLRTVMDEMPPFPERASALLSRLHSKQHNTTDKRTWVAGGKDANKDLNDRNNTLKRSFSAGNSLNATAAAQSPTKANGTKTPADELAGLDWSSSEAKAPNFASADHLSPGWQRGHARMLMVPEGILYEDSQIQVGVRSEYRSELGCIILYFTNKSSFAINSFTTTLNNPSPDNIKIDVKSLPETTVQPSTQTQAMIMLEAKSVFTSAPTIRISWLAGALQALTLQLPLAIHKYLDPASLSADDFFKRWKQIGGPGPREAQRIFAGKDVAPVPTRRILEGFKWGVLDDVDPNKKNFVAASVLHTSQQGKIGCLMRLEPNPNNGMYRLTIRATDESVPNVLMEAMEKRLALGEAPFYPP</sequence>
<dbReference type="FunFam" id="1.25.10.10:FF:000020">
    <property type="entry name" value="AP-2 complex subunit alpha"/>
    <property type="match status" value="1"/>
</dbReference>
<evidence type="ECO:0000256" key="2">
    <source>
        <dbReference type="ARBA" id="ARBA00022448"/>
    </source>
</evidence>
<evidence type="ECO:0000256" key="5">
    <source>
        <dbReference type="ARBA" id="ARBA00023136"/>
    </source>
</evidence>